<dbReference type="PIRSF" id="PIRSF018249">
    <property type="entry name" value="MyrA_prd"/>
    <property type="match status" value="1"/>
</dbReference>
<feature type="binding site" evidence="1">
    <location>
        <position position="8"/>
    </location>
    <ligand>
        <name>Zn(2+)</name>
        <dbReference type="ChEBI" id="CHEBI:29105"/>
    </ligand>
</feature>
<evidence type="ECO:0000256" key="2">
    <source>
        <dbReference type="PIRSR" id="PIRSR018249-2"/>
    </source>
</evidence>
<dbReference type="InterPro" id="IPR013216">
    <property type="entry name" value="Methyltransf_11"/>
</dbReference>
<evidence type="ECO:0000259" key="4">
    <source>
        <dbReference type="Pfam" id="PF21302"/>
    </source>
</evidence>
<dbReference type="EMBL" id="FUWY01000002">
    <property type="protein sequence ID" value="SJZ54696.1"/>
    <property type="molecule type" value="Genomic_DNA"/>
</dbReference>
<protein>
    <submittedName>
        <fullName evidence="5">23S rRNA (Guanine745-N1)-methyltransferase</fullName>
    </submittedName>
</protein>
<feature type="binding site" evidence="1">
    <location>
        <position position="5"/>
    </location>
    <ligand>
        <name>Zn(2+)</name>
        <dbReference type="ChEBI" id="CHEBI:29105"/>
    </ligand>
</feature>
<dbReference type="InterPro" id="IPR048647">
    <property type="entry name" value="RlmA_N"/>
</dbReference>
<organism evidence="5 6">
    <name type="scientific">Anaerorhabdus furcosa</name>
    <dbReference type="NCBI Taxonomy" id="118967"/>
    <lineage>
        <taxon>Bacteria</taxon>
        <taxon>Bacillati</taxon>
        <taxon>Bacillota</taxon>
        <taxon>Erysipelotrichia</taxon>
        <taxon>Erysipelotrichales</taxon>
        <taxon>Erysipelotrichaceae</taxon>
        <taxon>Anaerorhabdus</taxon>
    </lineage>
</organism>
<name>A0A1T4LJ98_9FIRM</name>
<accession>A0A1T4LJ98</accession>
<keyword evidence="1" id="KW-0479">Metal-binding</keyword>
<proteinExistence type="predicted"/>
<evidence type="ECO:0000313" key="5">
    <source>
        <dbReference type="EMBL" id="SJZ54696.1"/>
    </source>
</evidence>
<keyword evidence="1" id="KW-0862">Zinc</keyword>
<dbReference type="Pfam" id="PF21302">
    <property type="entry name" value="Zn_ribbon_RlmA"/>
    <property type="match status" value="1"/>
</dbReference>
<feature type="binding site" evidence="2">
    <location>
        <position position="65"/>
    </location>
    <ligand>
        <name>S-adenosyl-L-methionine</name>
        <dbReference type="ChEBI" id="CHEBI:59789"/>
    </ligand>
</feature>
<dbReference type="Pfam" id="PF08241">
    <property type="entry name" value="Methyltransf_11"/>
    <property type="match status" value="1"/>
</dbReference>
<dbReference type="RefSeq" id="WP_078711339.1">
    <property type="nucleotide sequence ID" value="NZ_FUWY01000002.1"/>
</dbReference>
<sequence length="259" mass="29839">MKLCCPICKSELYKENSSFSCIHNHHFDLSKSGYLNLFISNNSKIHGDNKEMVQARTSFLEKEYYACLKETINRQISKIAPSSLLDLACGEGYYTKDFPCKNKIGLDLSKDAVLYASKHDKITQYCVASIFDCPIESSSVDCITTLFAPIAESEVNRCLKQGGHFFCVFPAENHLYELKETIYNNPYKNDRPTSLTTLSFIDEIRITQSIHLDNNKDIESLFMMTPYYYKTSLNDKEKINHLNSLDVTIDFYLLHYKKD</sequence>
<reference evidence="6" key="1">
    <citation type="submission" date="2017-02" db="EMBL/GenBank/DDBJ databases">
        <authorList>
            <person name="Varghese N."/>
            <person name="Submissions S."/>
        </authorList>
    </citation>
    <scope>NUCLEOTIDE SEQUENCE [LARGE SCALE GENOMIC DNA]</scope>
    <source>
        <strain evidence="6">ATCC 25662</strain>
    </source>
</reference>
<dbReference type="CDD" id="cd02440">
    <property type="entry name" value="AdoMet_MTases"/>
    <property type="match status" value="1"/>
</dbReference>
<dbReference type="Proteomes" id="UP000243297">
    <property type="component" value="Unassembled WGS sequence"/>
</dbReference>
<feature type="binding site" evidence="1">
    <location>
        <position position="25"/>
    </location>
    <ligand>
        <name>Zn(2+)</name>
        <dbReference type="ChEBI" id="CHEBI:29105"/>
    </ligand>
</feature>
<feature type="domain" description="Methyltransferase type 11" evidence="3">
    <location>
        <begin position="85"/>
        <end position="167"/>
    </location>
</feature>
<keyword evidence="2" id="KW-0949">S-adenosyl-L-methionine</keyword>
<dbReference type="InterPro" id="IPR029063">
    <property type="entry name" value="SAM-dependent_MTases_sf"/>
</dbReference>
<dbReference type="STRING" id="118967.SAMN02745191_0913"/>
<dbReference type="GO" id="GO:0032259">
    <property type="term" value="P:methylation"/>
    <property type="evidence" value="ECO:0007669"/>
    <property type="project" value="UniProtKB-KW"/>
</dbReference>
<dbReference type="OrthoDB" id="2370471at2"/>
<dbReference type="GO" id="GO:0046872">
    <property type="term" value="F:metal ion binding"/>
    <property type="evidence" value="ECO:0007669"/>
    <property type="project" value="UniProtKB-KW"/>
</dbReference>
<evidence type="ECO:0000256" key="1">
    <source>
        <dbReference type="PIRSR" id="PIRSR018249-1"/>
    </source>
</evidence>
<dbReference type="SUPFAM" id="SSF53335">
    <property type="entry name" value="S-adenosyl-L-methionine-dependent methyltransferases"/>
    <property type="match status" value="1"/>
</dbReference>
<feature type="binding site" evidence="2">
    <location>
        <begin position="91"/>
        <end position="92"/>
    </location>
    <ligand>
        <name>S-adenosyl-L-methionine</name>
        <dbReference type="ChEBI" id="CHEBI:59789"/>
    </ligand>
</feature>
<dbReference type="InterPro" id="IPR016718">
    <property type="entry name" value="rRNA_m1G-MeTrfase_A_prd"/>
</dbReference>
<keyword evidence="6" id="KW-1185">Reference proteome</keyword>
<gene>
    <name evidence="5" type="ORF">SAMN02745191_0913</name>
</gene>
<dbReference type="AlphaFoldDB" id="A0A1T4LJ98"/>
<evidence type="ECO:0000259" key="3">
    <source>
        <dbReference type="Pfam" id="PF08241"/>
    </source>
</evidence>
<feature type="domain" description="23S rRNA (guanine(745)-N(1))-methyltransferase N-terminal" evidence="4">
    <location>
        <begin position="4"/>
        <end position="38"/>
    </location>
</feature>
<evidence type="ECO:0000313" key="6">
    <source>
        <dbReference type="Proteomes" id="UP000243297"/>
    </source>
</evidence>
<feature type="binding site" evidence="2">
    <location>
        <position position="174"/>
    </location>
    <ligand>
        <name>S-adenosyl-L-methionine</name>
        <dbReference type="ChEBI" id="CHEBI:59789"/>
    </ligand>
</feature>
<dbReference type="Gene3D" id="3.40.50.150">
    <property type="entry name" value="Vaccinia Virus protein VP39"/>
    <property type="match status" value="1"/>
</dbReference>
<keyword evidence="5" id="KW-0489">Methyltransferase</keyword>
<feature type="binding site" evidence="1">
    <location>
        <position position="21"/>
    </location>
    <ligand>
        <name>Zn(2+)</name>
        <dbReference type="ChEBI" id="CHEBI:29105"/>
    </ligand>
</feature>
<keyword evidence="5" id="KW-0808">Transferase</keyword>
<dbReference type="GO" id="GO:0008757">
    <property type="term" value="F:S-adenosylmethionine-dependent methyltransferase activity"/>
    <property type="evidence" value="ECO:0007669"/>
    <property type="project" value="InterPro"/>
</dbReference>